<evidence type="ECO:0000259" key="7">
    <source>
        <dbReference type="PROSITE" id="PS50157"/>
    </source>
</evidence>
<sequence>MLCSFCKKGAPTLVTHHLCNCCLENLRYSPKSPTAVVPTAADDDTTAGVRIQCDICLEEFQDDQLEQHQDVCMPRVALRCNVCEQDYLTQEGLWNHLDLHEITDDKKELHYKERRSQHVLHRCELCNDQRGYQESSYWRHVHEDHDGFFLRCSECGDCFRSRKLRTEHSLKRCQAREQAVPSDFEQHKVVSGFNENNLSVNKPDKIPDADPLEQTGLPLPNAVAQEIQNEKENVPSDDSSTAVEATSHGDNPDPITDTTCLTCGKDCKNLFILNRHTDTVHRKMTCEICDTELVGSNQYRYHKLRYHSEPFYKCNECQKQFYRLGTFRRHMVSHSTAKRYKCNLCHQKFKGLEYLEMHRMRIHRIMPPSDAPSSVSQNPVDGTVQQPRQGTVEDTLGVVCDICKLPFASKAELKVHENVKHGVPRYKCPHCPEMFRQRKTFDSHLAKHVGIDKRGKKRTMKVVGRTFATTRCAECNNKDYRTAKGLTRHVDACHAPMTCPICGVVSLGRGRSQYHKLVCHTDPTYFCPHCSKKFHVRMALRTHLRQHNDIREEDIPDFRYERKQFDQMYKLKETSTVEQETEDSNSQTGEDDEKIVEPQKSQKKPRSATSCRECFGEYYSKKALNNHIYLRHTPIVCKICGITSSGTQKANHHERTKHSDQPQQCPRCPRKFQAKSDLCRHLEIHTRREKIANQQNISNSNEIEIGDVAKSEAIHHSDSERAANLEELVLGYPDPDPDQQDQISPSTEAIDKQTNQADTMYTKDDQEDSCDSQTESFSEVAEQESENQMLENQAEKLPCQHCDKSFDNSQSHILHVKQNHTLCNCKICGATIAGMNNLNYHELIYHSEAKFKCSYCPKSFHLSSTHRYHEDWHSKLTTTNHEPPPDSESEVSIHNIKTECPSSPQAADESNSSCNESITFEDLLIKIESTSEQPNPSENFDVVGESSSPKPSGKKPADRNFAGKKPCTICKKWFKKSILSSHIKCTHELCKCAVCGEEVTGTNQLKYHELVTHAEPKLECSYCSKKFHLQAFLNRHLKKHLNIPMYNPVSPPKPNSDPESADEASCSDELLTAMKEKTTLPKPNLEKSGRRVARETSVGKRSEPKRSKKKSSPKKSAGDFSCPHCPKSFKIERSFTLHVRYTHELYKCDVCGITLVGWNQLKYHELKVHSEPRFKCSYCSKQFHVKSAYTRHEVWHSKKARPASPDSDSNLSVHESVVGIKSEIEDGTV</sequence>
<dbReference type="EnsemblMetazoa" id="AALFPA23_023324.R34687">
    <property type="protein sequence ID" value="AALFPA23_023324.P34687"/>
    <property type="gene ID" value="AALFPA23_023324"/>
</dbReference>
<feature type="compositionally biased region" description="Acidic residues" evidence="6">
    <location>
        <begin position="579"/>
        <end position="594"/>
    </location>
</feature>
<dbReference type="PANTHER" id="PTHR24379:SF121">
    <property type="entry name" value="C2H2-TYPE DOMAIN-CONTAINING PROTEIN"/>
    <property type="match status" value="1"/>
</dbReference>
<evidence type="ECO:0000256" key="5">
    <source>
        <dbReference type="PROSITE-ProRule" id="PRU00042"/>
    </source>
</evidence>
<dbReference type="InterPro" id="IPR013087">
    <property type="entry name" value="Znf_C2H2_type"/>
</dbReference>
<evidence type="ECO:0000313" key="8">
    <source>
        <dbReference type="EnsemblMetazoa" id="AALFPA23_023324.P34687"/>
    </source>
</evidence>
<dbReference type="GeneID" id="109407664"/>
<proteinExistence type="predicted"/>
<dbReference type="PROSITE" id="PS00028">
    <property type="entry name" value="ZINC_FINGER_C2H2_1"/>
    <property type="match status" value="17"/>
</dbReference>
<feature type="region of interest" description="Disordered" evidence="6">
    <location>
        <begin position="1044"/>
        <end position="1063"/>
    </location>
</feature>
<feature type="domain" description="C2H2-type" evidence="7">
    <location>
        <begin position="1120"/>
        <end position="1148"/>
    </location>
</feature>
<feature type="domain" description="C2H2-type" evidence="7">
    <location>
        <begin position="426"/>
        <end position="453"/>
    </location>
</feature>
<accession>A0ABM2A0H8</accession>
<feature type="domain" description="C2H2-type" evidence="7">
    <location>
        <begin position="851"/>
        <end position="878"/>
    </location>
</feature>
<feature type="region of interest" description="Disordered" evidence="6">
    <location>
        <begin position="931"/>
        <end position="959"/>
    </location>
</feature>
<dbReference type="RefSeq" id="XP_029731929.2">
    <property type="nucleotide sequence ID" value="XM_029876069.2"/>
</dbReference>
<evidence type="ECO:0000256" key="3">
    <source>
        <dbReference type="ARBA" id="ARBA00022771"/>
    </source>
</evidence>
<dbReference type="PANTHER" id="PTHR24379">
    <property type="entry name" value="KRAB AND ZINC FINGER DOMAIN-CONTAINING"/>
    <property type="match status" value="1"/>
</dbReference>
<name>A0ABM2A0H8_AEDAL</name>
<evidence type="ECO:0000256" key="6">
    <source>
        <dbReference type="SAM" id="MobiDB-lite"/>
    </source>
</evidence>
<dbReference type="Proteomes" id="UP000069940">
    <property type="component" value="Unassembled WGS sequence"/>
</dbReference>
<feature type="domain" description="C2H2-type" evidence="7">
    <location>
        <begin position="340"/>
        <end position="368"/>
    </location>
</feature>
<dbReference type="Gene3D" id="3.30.160.60">
    <property type="entry name" value="Classic Zinc Finger"/>
    <property type="match status" value="7"/>
</dbReference>
<evidence type="ECO:0000256" key="1">
    <source>
        <dbReference type="ARBA" id="ARBA00022723"/>
    </source>
</evidence>
<reference evidence="9" key="1">
    <citation type="journal article" date="2015" name="Proc. Natl. Acad. Sci. U.S.A.">
        <title>Genome sequence of the Asian Tiger mosquito, Aedes albopictus, reveals insights into its biology, genetics, and evolution.</title>
        <authorList>
            <person name="Chen X.G."/>
            <person name="Jiang X."/>
            <person name="Gu J."/>
            <person name="Xu M."/>
            <person name="Wu Y."/>
            <person name="Deng Y."/>
            <person name="Zhang C."/>
            <person name="Bonizzoni M."/>
            <person name="Dermauw W."/>
            <person name="Vontas J."/>
            <person name="Armbruster P."/>
            <person name="Huang X."/>
            <person name="Yang Y."/>
            <person name="Zhang H."/>
            <person name="He W."/>
            <person name="Peng H."/>
            <person name="Liu Y."/>
            <person name="Wu K."/>
            <person name="Chen J."/>
            <person name="Lirakis M."/>
            <person name="Topalis P."/>
            <person name="Van Leeuwen T."/>
            <person name="Hall A.B."/>
            <person name="Jiang X."/>
            <person name="Thorpe C."/>
            <person name="Mueller R.L."/>
            <person name="Sun C."/>
            <person name="Waterhouse R.M."/>
            <person name="Yan G."/>
            <person name="Tu Z.J."/>
            <person name="Fang X."/>
            <person name="James A.A."/>
        </authorList>
    </citation>
    <scope>NUCLEOTIDE SEQUENCE [LARGE SCALE GENOMIC DNA]</scope>
    <source>
        <strain evidence="9">Foshan</strain>
    </source>
</reference>
<feature type="compositionally biased region" description="Basic and acidic residues" evidence="6">
    <location>
        <begin position="1077"/>
        <end position="1105"/>
    </location>
</feature>
<feature type="domain" description="C2H2-type" evidence="7">
    <location>
        <begin position="797"/>
        <end position="821"/>
    </location>
</feature>
<dbReference type="SUPFAM" id="SSF57667">
    <property type="entry name" value="beta-beta-alpha zinc fingers"/>
    <property type="match status" value="8"/>
</dbReference>
<dbReference type="SMART" id="SM00355">
    <property type="entry name" value="ZnF_C2H2"/>
    <property type="match status" value="24"/>
</dbReference>
<feature type="region of interest" description="Disordered" evidence="6">
    <location>
        <begin position="195"/>
        <end position="216"/>
    </location>
</feature>
<keyword evidence="4" id="KW-0862">Zinc</keyword>
<feature type="domain" description="C2H2-type" evidence="7">
    <location>
        <begin position="1146"/>
        <end position="1174"/>
    </location>
</feature>
<dbReference type="Pfam" id="PF00096">
    <property type="entry name" value="zf-C2H2"/>
    <property type="match status" value="2"/>
</dbReference>
<keyword evidence="2" id="KW-0677">Repeat</keyword>
<feature type="domain" description="C2H2-type" evidence="7">
    <location>
        <begin position="1174"/>
        <end position="1201"/>
    </location>
</feature>
<reference evidence="8" key="2">
    <citation type="submission" date="2025-05" db="UniProtKB">
        <authorList>
            <consortium name="EnsemblMetazoa"/>
        </authorList>
    </citation>
    <scope>IDENTIFICATION</scope>
    <source>
        <strain evidence="8">Foshan</strain>
    </source>
</reference>
<dbReference type="PROSITE" id="PS50157">
    <property type="entry name" value="ZINC_FINGER_C2H2_2"/>
    <property type="match status" value="11"/>
</dbReference>
<keyword evidence="1" id="KW-0479">Metal-binding</keyword>
<evidence type="ECO:0000256" key="4">
    <source>
        <dbReference type="ARBA" id="ARBA00022833"/>
    </source>
</evidence>
<dbReference type="InterPro" id="IPR036236">
    <property type="entry name" value="Znf_C2H2_sf"/>
</dbReference>
<feature type="domain" description="C2H2-type" evidence="7">
    <location>
        <begin position="312"/>
        <end position="339"/>
    </location>
</feature>
<organism evidence="8 9">
    <name type="scientific">Aedes albopictus</name>
    <name type="common">Asian tiger mosquito</name>
    <name type="synonym">Stegomyia albopicta</name>
    <dbReference type="NCBI Taxonomy" id="7160"/>
    <lineage>
        <taxon>Eukaryota</taxon>
        <taxon>Metazoa</taxon>
        <taxon>Ecdysozoa</taxon>
        <taxon>Arthropoda</taxon>
        <taxon>Hexapoda</taxon>
        <taxon>Insecta</taxon>
        <taxon>Pterygota</taxon>
        <taxon>Neoptera</taxon>
        <taxon>Endopterygota</taxon>
        <taxon>Diptera</taxon>
        <taxon>Nematocera</taxon>
        <taxon>Culicoidea</taxon>
        <taxon>Culicidae</taxon>
        <taxon>Culicinae</taxon>
        <taxon>Aedini</taxon>
        <taxon>Aedes</taxon>
        <taxon>Stegomyia</taxon>
    </lineage>
</organism>
<keyword evidence="3 5" id="KW-0863">Zinc-finger</keyword>
<feature type="domain" description="C2H2-type" evidence="7">
    <location>
        <begin position="1018"/>
        <end position="1040"/>
    </location>
</feature>
<feature type="domain" description="C2H2-type" evidence="7">
    <location>
        <begin position="663"/>
        <end position="690"/>
    </location>
</feature>
<protein>
    <recommendedName>
        <fullName evidence="7">C2H2-type domain-containing protein</fullName>
    </recommendedName>
</protein>
<evidence type="ECO:0000256" key="2">
    <source>
        <dbReference type="ARBA" id="ARBA00022737"/>
    </source>
</evidence>
<feature type="domain" description="C2H2-type" evidence="7">
    <location>
        <begin position="525"/>
        <end position="552"/>
    </location>
</feature>
<feature type="region of interest" description="Disordered" evidence="6">
    <location>
        <begin position="230"/>
        <end position="251"/>
    </location>
</feature>
<keyword evidence="9" id="KW-1185">Reference proteome</keyword>
<feature type="region of interest" description="Disordered" evidence="6">
    <location>
        <begin position="1077"/>
        <end position="1121"/>
    </location>
</feature>
<feature type="region of interest" description="Disordered" evidence="6">
    <location>
        <begin position="763"/>
        <end position="786"/>
    </location>
</feature>
<feature type="region of interest" description="Disordered" evidence="6">
    <location>
        <begin position="571"/>
        <end position="604"/>
    </location>
</feature>
<evidence type="ECO:0000313" key="9">
    <source>
        <dbReference type="Proteomes" id="UP000069940"/>
    </source>
</evidence>